<accession>A0A6N6N3E7</accession>
<organism evidence="1 2">
    <name type="scientific">Pseudodesulfovibrio senegalensis</name>
    <dbReference type="NCBI Taxonomy" id="1721087"/>
    <lineage>
        <taxon>Bacteria</taxon>
        <taxon>Pseudomonadati</taxon>
        <taxon>Thermodesulfobacteriota</taxon>
        <taxon>Desulfovibrionia</taxon>
        <taxon>Desulfovibrionales</taxon>
        <taxon>Desulfovibrionaceae</taxon>
    </lineage>
</organism>
<evidence type="ECO:0000313" key="1">
    <source>
        <dbReference type="EMBL" id="KAB1442097.1"/>
    </source>
</evidence>
<reference evidence="1 2" key="1">
    <citation type="journal article" date="2017" name="Int. J. Syst. Evol. Microbiol.">
        <title>Desulfovibrio senegalensis sp. nov., a mesophilic sulfate reducer isolated from marine sediment.</title>
        <authorList>
            <person name="Thioye A."/>
            <person name="Gam Z.B.A."/>
            <person name="Mbengue M."/>
            <person name="Cayol J.L."/>
            <person name="Joseph-Bartoli M."/>
            <person name="Toure-Kane C."/>
            <person name="Labat M."/>
        </authorList>
    </citation>
    <scope>NUCLEOTIDE SEQUENCE [LARGE SCALE GENOMIC DNA]</scope>
    <source>
        <strain evidence="1 2">DSM 101509</strain>
    </source>
</reference>
<dbReference type="Proteomes" id="UP000438699">
    <property type="component" value="Unassembled WGS sequence"/>
</dbReference>
<protein>
    <submittedName>
        <fullName evidence="1">MoaD/ThiS family protein</fullName>
    </submittedName>
</protein>
<comment type="caution">
    <text evidence="1">The sequence shown here is derived from an EMBL/GenBank/DDBJ whole genome shotgun (WGS) entry which is preliminary data.</text>
</comment>
<dbReference type="SUPFAM" id="SSF54285">
    <property type="entry name" value="MoaD/ThiS"/>
    <property type="match status" value="1"/>
</dbReference>
<keyword evidence="2" id="KW-1185">Reference proteome</keyword>
<gene>
    <name evidence="1" type="ORF">F8A88_06420</name>
</gene>
<dbReference type="InterPro" id="IPR016155">
    <property type="entry name" value="Mopterin_synth/thiamin_S_b"/>
</dbReference>
<name>A0A6N6N3E7_9BACT</name>
<sequence length="65" mass="7477">MIHVRLEPEAKDIELHRIKTVLGLLNRLELRPTMALVVRDGCLLTPDRRLYNEDRVLVRTVTSAG</sequence>
<dbReference type="InterPro" id="IPR012675">
    <property type="entry name" value="Beta-grasp_dom_sf"/>
</dbReference>
<evidence type="ECO:0000313" key="2">
    <source>
        <dbReference type="Proteomes" id="UP000438699"/>
    </source>
</evidence>
<dbReference type="AlphaFoldDB" id="A0A6N6N3E7"/>
<proteinExistence type="predicted"/>
<dbReference type="Gene3D" id="3.10.20.30">
    <property type="match status" value="1"/>
</dbReference>
<dbReference type="RefSeq" id="WP_151150319.1">
    <property type="nucleotide sequence ID" value="NZ_WAIE01000002.1"/>
</dbReference>
<dbReference type="OrthoDB" id="5460212at2"/>
<dbReference type="EMBL" id="WAIE01000002">
    <property type="protein sequence ID" value="KAB1442097.1"/>
    <property type="molecule type" value="Genomic_DNA"/>
</dbReference>